<keyword evidence="2" id="KW-1185">Reference proteome</keyword>
<evidence type="ECO:0008006" key="3">
    <source>
        <dbReference type="Google" id="ProtNLM"/>
    </source>
</evidence>
<proteinExistence type="predicted"/>
<comment type="caution">
    <text evidence="1">The sequence shown here is derived from an EMBL/GenBank/DDBJ whole genome shotgun (WGS) entry which is preliminary data.</text>
</comment>
<reference evidence="1 2" key="1">
    <citation type="submission" date="2018-05" db="EMBL/GenBank/DDBJ databases">
        <title>Pararhodobacter marina sp. nov., isolated from deep-sea water of the Indian Ocean.</title>
        <authorList>
            <person name="Lai Q.Sr."/>
            <person name="Liu X."/>
            <person name="Shao Z."/>
        </authorList>
    </citation>
    <scope>NUCLEOTIDE SEQUENCE [LARGE SCALE GENOMIC DNA]</scope>
    <source>
        <strain evidence="1 2">CIC4N-9</strain>
    </source>
</reference>
<dbReference type="Proteomes" id="UP000244940">
    <property type="component" value="Unassembled WGS sequence"/>
</dbReference>
<organism evidence="1 2">
    <name type="scientific">Pararhodobacter marinus</name>
    <dbReference type="NCBI Taxonomy" id="2184063"/>
    <lineage>
        <taxon>Bacteria</taxon>
        <taxon>Pseudomonadati</taxon>
        <taxon>Pseudomonadota</taxon>
        <taxon>Alphaproteobacteria</taxon>
        <taxon>Rhodobacterales</taxon>
        <taxon>Paracoccaceae</taxon>
        <taxon>Pararhodobacter</taxon>
    </lineage>
</organism>
<protein>
    <recommendedName>
        <fullName evidence="3">YdhG-like domain-containing protein</fullName>
    </recommendedName>
</protein>
<dbReference type="AlphaFoldDB" id="A0A2U2C9U3"/>
<gene>
    <name evidence="1" type="ORF">C4N9_11630</name>
</gene>
<dbReference type="EMBL" id="QEYD01000006">
    <property type="protein sequence ID" value="PWE28629.1"/>
    <property type="molecule type" value="Genomic_DNA"/>
</dbReference>
<name>A0A2U2C9U3_9RHOB</name>
<evidence type="ECO:0000313" key="2">
    <source>
        <dbReference type="Proteomes" id="UP000244940"/>
    </source>
</evidence>
<sequence>MRDAFMTFAHAEYPGGLTTRATSKGFIAHDLRIEKGDTWYFSAVLNQEWVLFYFRKPAFRDKLLDGKALRAAFPQARVTPKQELALRVTDGAMARAVIAQIRAPQDTAR</sequence>
<evidence type="ECO:0000313" key="1">
    <source>
        <dbReference type="EMBL" id="PWE28629.1"/>
    </source>
</evidence>
<accession>A0A2U2C9U3</accession>